<evidence type="ECO:0000256" key="1">
    <source>
        <dbReference type="SAM" id="Phobius"/>
    </source>
</evidence>
<keyword evidence="1" id="KW-0812">Transmembrane</keyword>
<name>A0A370GFC2_9NOCA</name>
<dbReference type="STRING" id="1210089.GCA_001613165_07925"/>
<keyword evidence="3" id="KW-1185">Reference proteome</keyword>
<evidence type="ECO:0008006" key="4">
    <source>
        <dbReference type="Google" id="ProtNLM"/>
    </source>
</evidence>
<evidence type="ECO:0000313" key="2">
    <source>
        <dbReference type="EMBL" id="RDI42512.1"/>
    </source>
</evidence>
<feature type="transmembrane region" description="Helical" evidence="1">
    <location>
        <begin position="6"/>
        <end position="27"/>
    </location>
</feature>
<dbReference type="EMBL" id="QQAZ01000026">
    <property type="protein sequence ID" value="RDI42512.1"/>
    <property type="molecule type" value="Genomic_DNA"/>
</dbReference>
<keyword evidence="1" id="KW-0472">Membrane</keyword>
<evidence type="ECO:0000313" key="3">
    <source>
        <dbReference type="Proteomes" id="UP000255355"/>
    </source>
</evidence>
<organism evidence="2 3">
    <name type="scientific">Nocardia mexicana</name>
    <dbReference type="NCBI Taxonomy" id="279262"/>
    <lineage>
        <taxon>Bacteria</taxon>
        <taxon>Bacillati</taxon>
        <taxon>Actinomycetota</taxon>
        <taxon>Actinomycetes</taxon>
        <taxon>Mycobacteriales</taxon>
        <taxon>Nocardiaceae</taxon>
        <taxon>Nocardia</taxon>
    </lineage>
</organism>
<dbReference type="AlphaFoldDB" id="A0A370GFC2"/>
<reference evidence="2 3" key="1">
    <citation type="submission" date="2018-07" db="EMBL/GenBank/DDBJ databases">
        <title>Genomic Encyclopedia of Type Strains, Phase IV (KMG-IV): sequencing the most valuable type-strain genomes for metagenomic binning, comparative biology and taxonomic classification.</title>
        <authorList>
            <person name="Goeker M."/>
        </authorList>
    </citation>
    <scope>NUCLEOTIDE SEQUENCE [LARGE SCALE GENOMIC DNA]</scope>
    <source>
        <strain evidence="2 3">DSM 44952</strain>
    </source>
</reference>
<protein>
    <recommendedName>
        <fullName evidence="4">Cbb3-type cytochrome c oxidase subunit 3</fullName>
    </recommendedName>
</protein>
<comment type="caution">
    <text evidence="2">The sequence shown here is derived from an EMBL/GenBank/DDBJ whole genome shotgun (WGS) entry which is preliminary data.</text>
</comment>
<dbReference type="Proteomes" id="UP000255355">
    <property type="component" value="Unassembled WGS sequence"/>
</dbReference>
<dbReference type="RefSeq" id="WP_157124103.1">
    <property type="nucleotide sequence ID" value="NZ_QQAZ01000026.1"/>
</dbReference>
<keyword evidence="1" id="KW-1133">Transmembrane helix</keyword>
<gene>
    <name evidence="2" type="ORF">DFR68_12650</name>
</gene>
<proteinExistence type="predicted"/>
<accession>A0A370GFC2</accession>
<sequence>MSWFGWQVGLLLVIGIPLGVLIIAVYWPQRPPKDRSVRAIRDRIDDEDAEGD</sequence>